<dbReference type="InterPro" id="IPR001789">
    <property type="entry name" value="Sig_transdc_resp-reg_receiver"/>
</dbReference>
<dbReference type="Gene3D" id="1.10.8.60">
    <property type="match status" value="1"/>
</dbReference>
<evidence type="ECO:0000259" key="8">
    <source>
        <dbReference type="PROSITE" id="PS50045"/>
    </source>
</evidence>
<evidence type="ECO:0000256" key="4">
    <source>
        <dbReference type="ARBA" id="ARBA00023012"/>
    </source>
</evidence>
<dbReference type="OrthoDB" id="9808843at2"/>
<evidence type="ECO:0000313" key="13">
    <source>
        <dbReference type="Proteomes" id="UP000295794"/>
    </source>
</evidence>
<dbReference type="AlphaFoldDB" id="A0A377Q2K3"/>
<dbReference type="PROSITE" id="PS50110">
    <property type="entry name" value="RESPONSE_REGULATORY"/>
    <property type="match status" value="1"/>
</dbReference>
<keyword evidence="13" id="KW-1185">Reference proteome</keyword>
<feature type="domain" description="Response regulatory" evidence="9">
    <location>
        <begin position="5"/>
        <end position="120"/>
    </location>
</feature>
<accession>A0A377Q2K3</accession>
<dbReference type="InterPro" id="IPR027417">
    <property type="entry name" value="P-loop_NTPase"/>
</dbReference>
<dbReference type="PROSITE" id="PS50045">
    <property type="entry name" value="SIGMA54_INTERACT_4"/>
    <property type="match status" value="1"/>
</dbReference>
<keyword evidence="4" id="KW-0902">Two-component regulatory system</keyword>
<dbReference type="InterPro" id="IPR002078">
    <property type="entry name" value="Sigma_54_int"/>
</dbReference>
<protein>
    <submittedName>
        <fullName evidence="11">DNA-binding NtrC family response regulator</fullName>
    </submittedName>
    <submittedName>
        <fullName evidence="10">Transcriptional regulatory protein ZraR</fullName>
    </submittedName>
</protein>
<dbReference type="Gene3D" id="1.10.10.60">
    <property type="entry name" value="Homeodomain-like"/>
    <property type="match status" value="1"/>
</dbReference>
<sequence>MASQDILIVDDEVGIRELLSEILQDEGYGIVLAENAEAARKIRNQSQPRLVLLDIWMPDTDGITLLKEWSRNGQLTMPVVMMSGHATIDTAVEATRIGALDFLEKPIGLQKLLATVKRALSLPAETSVRAPTLERLGAGIAIQELQSTLSPLRGRPGPVLLLGLPGVGFEHCARFLNLPNAPFVSPPSNEDLAQAPQELLNKATGGILFLRDLAWLDRRAQLGLKSILPKLEKQRVRLVCASSKPLSVLAGQLEPELLNYISQLSIAIPSLAEHREDIPQLAEKLLADAISVHKLGPRYFSPLALQLLSRQVWAGNLDELANVVKSVAITSRDGEIDSAPLARLLSQFAPNGSISAESHSQHVSGLPNIDLSLPLREARDQFEKLYIERQIDLSNGNMSRVAEKVGLERTHLYRKLKQLGIAVPKKQRSTEEE</sequence>
<dbReference type="Pfam" id="PF00072">
    <property type="entry name" value="Response_reg"/>
    <property type="match status" value="1"/>
</dbReference>
<dbReference type="FunFam" id="3.40.50.2300:FF:000018">
    <property type="entry name" value="DNA-binding transcriptional regulator NtrC"/>
    <property type="match status" value="1"/>
</dbReference>
<dbReference type="SUPFAM" id="SSF52540">
    <property type="entry name" value="P-loop containing nucleoside triphosphate hydrolases"/>
    <property type="match status" value="1"/>
</dbReference>
<keyword evidence="5" id="KW-0805">Transcription regulation</keyword>
<dbReference type="SUPFAM" id="SSF46689">
    <property type="entry name" value="Homeodomain-like"/>
    <property type="match status" value="1"/>
</dbReference>
<evidence type="ECO:0000256" key="1">
    <source>
        <dbReference type="ARBA" id="ARBA00022553"/>
    </source>
</evidence>
<dbReference type="SUPFAM" id="SSF52172">
    <property type="entry name" value="CheY-like"/>
    <property type="match status" value="1"/>
</dbReference>
<evidence type="ECO:0000313" key="11">
    <source>
        <dbReference type="EMBL" id="TCU90040.1"/>
    </source>
</evidence>
<dbReference type="Pfam" id="PF14532">
    <property type="entry name" value="Sigma54_activ_2"/>
    <property type="match status" value="1"/>
</dbReference>
<dbReference type="GO" id="GO:0005524">
    <property type="term" value="F:ATP binding"/>
    <property type="evidence" value="ECO:0007669"/>
    <property type="project" value="UniProtKB-KW"/>
</dbReference>
<evidence type="ECO:0000313" key="10">
    <source>
        <dbReference type="EMBL" id="STQ89067.1"/>
    </source>
</evidence>
<reference evidence="10 12" key="1">
    <citation type="submission" date="2018-06" db="EMBL/GenBank/DDBJ databases">
        <authorList>
            <consortium name="Pathogen Informatics"/>
            <person name="Doyle S."/>
        </authorList>
    </citation>
    <scope>NUCLEOTIDE SEQUENCE [LARGE SCALE GENOMIC DNA]</scope>
    <source>
        <strain evidence="10 12">NCTC11159</strain>
    </source>
</reference>
<dbReference type="Proteomes" id="UP000295794">
    <property type="component" value="Unassembled WGS sequence"/>
</dbReference>
<dbReference type="InterPro" id="IPR009057">
    <property type="entry name" value="Homeodomain-like_sf"/>
</dbReference>
<keyword evidence="3" id="KW-0067">ATP-binding</keyword>
<keyword evidence="6" id="KW-0804">Transcription</keyword>
<proteinExistence type="predicted"/>
<dbReference type="EMBL" id="UGHR01000001">
    <property type="protein sequence ID" value="STQ89067.1"/>
    <property type="molecule type" value="Genomic_DNA"/>
</dbReference>
<keyword evidence="1 7" id="KW-0597">Phosphoprotein</keyword>
<dbReference type="InterPro" id="IPR058031">
    <property type="entry name" value="AAA_lid_NorR"/>
</dbReference>
<evidence type="ECO:0000256" key="7">
    <source>
        <dbReference type="PROSITE-ProRule" id="PRU00169"/>
    </source>
</evidence>
<reference evidence="11 13" key="2">
    <citation type="submission" date="2019-03" db="EMBL/GenBank/DDBJ databases">
        <title>Genomic Encyclopedia of Type Strains, Phase IV (KMG-IV): sequencing the most valuable type-strain genomes for metagenomic binning, comparative biology and taxonomic classification.</title>
        <authorList>
            <person name="Goeker M."/>
        </authorList>
    </citation>
    <scope>NUCLEOTIDE SEQUENCE [LARGE SCALE GENOMIC DNA]</scope>
    <source>
        <strain evidence="11 13">DSM 3764</strain>
    </source>
</reference>
<evidence type="ECO:0000256" key="6">
    <source>
        <dbReference type="ARBA" id="ARBA00023163"/>
    </source>
</evidence>
<dbReference type="PANTHER" id="PTHR32071:SF17">
    <property type="entry name" value="TRANSCRIPTIONAL REGULATOR (NTRC FAMILY)"/>
    <property type="match status" value="1"/>
</dbReference>
<organism evidence="10 12">
    <name type="scientific">Iodobacter fluviatilis</name>
    <dbReference type="NCBI Taxonomy" id="537"/>
    <lineage>
        <taxon>Bacteria</taxon>
        <taxon>Pseudomonadati</taxon>
        <taxon>Pseudomonadota</taxon>
        <taxon>Betaproteobacteria</taxon>
        <taxon>Neisseriales</taxon>
        <taxon>Chitinibacteraceae</taxon>
        <taxon>Iodobacter</taxon>
    </lineage>
</organism>
<dbReference type="Gene3D" id="3.40.50.300">
    <property type="entry name" value="P-loop containing nucleotide triphosphate hydrolases"/>
    <property type="match status" value="1"/>
</dbReference>
<dbReference type="Pfam" id="PF25601">
    <property type="entry name" value="AAA_lid_14"/>
    <property type="match status" value="1"/>
</dbReference>
<dbReference type="SMART" id="SM00448">
    <property type="entry name" value="REC"/>
    <property type="match status" value="1"/>
</dbReference>
<evidence type="ECO:0000313" key="12">
    <source>
        <dbReference type="Proteomes" id="UP000255108"/>
    </source>
</evidence>
<dbReference type="PANTHER" id="PTHR32071">
    <property type="entry name" value="TRANSCRIPTIONAL REGULATORY PROTEIN"/>
    <property type="match status" value="1"/>
</dbReference>
<evidence type="ECO:0000256" key="3">
    <source>
        <dbReference type="ARBA" id="ARBA00022840"/>
    </source>
</evidence>
<dbReference type="GO" id="GO:0006355">
    <property type="term" value="P:regulation of DNA-templated transcription"/>
    <property type="evidence" value="ECO:0007669"/>
    <property type="project" value="InterPro"/>
</dbReference>
<dbReference type="GO" id="GO:0043565">
    <property type="term" value="F:sequence-specific DNA binding"/>
    <property type="evidence" value="ECO:0007669"/>
    <property type="project" value="InterPro"/>
</dbReference>
<keyword evidence="2" id="KW-0547">Nucleotide-binding</keyword>
<dbReference type="InterPro" id="IPR002197">
    <property type="entry name" value="HTH_Fis"/>
</dbReference>
<dbReference type="GO" id="GO:0000160">
    <property type="term" value="P:phosphorelay signal transduction system"/>
    <property type="evidence" value="ECO:0007669"/>
    <property type="project" value="UniProtKB-KW"/>
</dbReference>
<feature type="modified residue" description="4-aspartylphosphate" evidence="7">
    <location>
        <position position="54"/>
    </location>
</feature>
<name>A0A377Q2K3_9NEIS</name>
<dbReference type="Gene3D" id="3.40.50.2300">
    <property type="match status" value="1"/>
</dbReference>
<dbReference type="InterPro" id="IPR011006">
    <property type="entry name" value="CheY-like_superfamily"/>
</dbReference>
<dbReference type="Pfam" id="PF02954">
    <property type="entry name" value="HTH_8"/>
    <property type="match status" value="1"/>
</dbReference>
<dbReference type="PRINTS" id="PR01590">
    <property type="entry name" value="HTHFIS"/>
</dbReference>
<dbReference type="RefSeq" id="WP_115225559.1">
    <property type="nucleotide sequence ID" value="NZ_CAWOLO010000001.1"/>
</dbReference>
<evidence type="ECO:0000259" key="9">
    <source>
        <dbReference type="PROSITE" id="PS50110"/>
    </source>
</evidence>
<gene>
    <name evidence="10" type="primary">zraR_1</name>
    <name evidence="11" type="ORF">EV682_10159</name>
    <name evidence="10" type="ORF">NCTC11159_00078</name>
</gene>
<keyword evidence="11" id="KW-0238">DNA-binding</keyword>
<dbReference type="EMBL" id="SMBT01000001">
    <property type="protein sequence ID" value="TCU90040.1"/>
    <property type="molecule type" value="Genomic_DNA"/>
</dbReference>
<feature type="domain" description="Sigma-54 factor interaction" evidence="8">
    <location>
        <begin position="135"/>
        <end position="329"/>
    </location>
</feature>
<evidence type="ECO:0000256" key="5">
    <source>
        <dbReference type="ARBA" id="ARBA00023015"/>
    </source>
</evidence>
<dbReference type="CDD" id="cd17550">
    <property type="entry name" value="REC_NtrX-like"/>
    <property type="match status" value="1"/>
</dbReference>
<evidence type="ECO:0000256" key="2">
    <source>
        <dbReference type="ARBA" id="ARBA00022741"/>
    </source>
</evidence>
<dbReference type="Proteomes" id="UP000255108">
    <property type="component" value="Unassembled WGS sequence"/>
</dbReference>